<dbReference type="OrthoDB" id="4033416at2"/>
<feature type="compositionally biased region" description="Pro residues" evidence="1">
    <location>
        <begin position="252"/>
        <end position="263"/>
    </location>
</feature>
<dbReference type="PATRIC" id="fig|359131.3.peg.184"/>
<proteinExistence type="predicted"/>
<name>A0A0F2TND3_STRR3</name>
<dbReference type="Proteomes" id="UP000033699">
    <property type="component" value="Unassembled WGS sequence"/>
</dbReference>
<evidence type="ECO:0000313" key="2">
    <source>
        <dbReference type="EMBL" id="KJS63815.1"/>
    </source>
</evidence>
<comment type="caution">
    <text evidence="2">The sequence shown here is derived from an EMBL/GenBank/DDBJ whole genome shotgun (WGS) entry which is preliminary data.</text>
</comment>
<organism evidence="2 3">
    <name type="scientific">Streptomyces rubellomurinus (strain ATCC 31215)</name>
    <dbReference type="NCBI Taxonomy" id="359131"/>
    <lineage>
        <taxon>Bacteria</taxon>
        <taxon>Bacillati</taxon>
        <taxon>Actinomycetota</taxon>
        <taxon>Actinomycetes</taxon>
        <taxon>Kitasatosporales</taxon>
        <taxon>Streptomycetaceae</taxon>
        <taxon>Streptomyces</taxon>
    </lineage>
</organism>
<accession>A0A0F2TND3</accession>
<dbReference type="RefSeq" id="WP_045691948.1">
    <property type="nucleotide sequence ID" value="NZ_JZKH01000001.1"/>
</dbReference>
<evidence type="ECO:0000256" key="1">
    <source>
        <dbReference type="SAM" id="MobiDB-lite"/>
    </source>
</evidence>
<protein>
    <submittedName>
        <fullName evidence="2">Uncharacterized protein</fullName>
    </submittedName>
</protein>
<sequence length="270" mass="29269">MTNDDVADATRMIAMALGRGRVPARSSEYARLVQRYHRDPDYARMVHMAAKGFDLTVLGVDHRSGLILGTTAESSLSLSVTELVPNTGDRPLYLLAQLAIATLTFPRPQDLDDDEFVGRVTVSAVDDYVREHALAIEQRINAAGEDQDPPTGQPGLEALWRAYLRRSATGRTKGDNEPFGSSRKIVERALKHLVDYGFMHKVPGDGEGTYVTHVKYRVQIRELAAGEMLKELAALGISRLPSSDLGRKTGDPAPPTPGAPGPTPAATLAD</sequence>
<dbReference type="AlphaFoldDB" id="A0A0F2TND3"/>
<reference evidence="2 3" key="1">
    <citation type="submission" date="2015-02" db="EMBL/GenBank/DDBJ databases">
        <authorList>
            <person name="Ju K.-S."/>
            <person name="Doroghazi J.R."/>
            <person name="Metcalf W."/>
        </authorList>
    </citation>
    <scope>NUCLEOTIDE SEQUENCE [LARGE SCALE GENOMIC DNA]</scope>
    <source>
        <strain evidence="2 3">ATCC 31215</strain>
    </source>
</reference>
<evidence type="ECO:0000313" key="3">
    <source>
        <dbReference type="Proteomes" id="UP000033699"/>
    </source>
</evidence>
<keyword evidence="3" id="KW-1185">Reference proteome</keyword>
<feature type="region of interest" description="Disordered" evidence="1">
    <location>
        <begin position="240"/>
        <end position="270"/>
    </location>
</feature>
<gene>
    <name evidence="2" type="ORF">VM95_00840</name>
</gene>
<dbReference type="EMBL" id="JZKH01000001">
    <property type="protein sequence ID" value="KJS63815.1"/>
    <property type="molecule type" value="Genomic_DNA"/>
</dbReference>